<feature type="transmembrane region" description="Helical" evidence="1">
    <location>
        <begin position="31"/>
        <end position="50"/>
    </location>
</feature>
<protein>
    <recommendedName>
        <fullName evidence="4">DUF2178 domain-containing protein</fullName>
    </recommendedName>
</protein>
<dbReference type="AlphaFoldDB" id="A0A0P8C624"/>
<organism evidence="2 3">
    <name type="scientific">Candidatus Methanoperedens nitratireducens</name>
    <dbReference type="NCBI Taxonomy" id="1392998"/>
    <lineage>
        <taxon>Archaea</taxon>
        <taxon>Methanobacteriati</taxon>
        <taxon>Methanobacteriota</taxon>
        <taxon>Stenosarchaea group</taxon>
        <taxon>Methanomicrobia</taxon>
        <taxon>Methanosarcinales</taxon>
        <taxon>ANME-2 cluster</taxon>
        <taxon>Candidatus Methanoperedentaceae</taxon>
        <taxon>Candidatus Methanoperedens</taxon>
    </lineage>
</organism>
<dbReference type="EMBL" id="LKCM01000262">
    <property type="protein sequence ID" value="KPQ42161.1"/>
    <property type="molecule type" value="Genomic_DNA"/>
</dbReference>
<keyword evidence="1" id="KW-0812">Transmembrane</keyword>
<dbReference type="InterPro" id="IPR019235">
    <property type="entry name" value="DUF2178_TM"/>
</dbReference>
<reference evidence="2 3" key="1">
    <citation type="submission" date="2015-09" db="EMBL/GenBank/DDBJ databases">
        <title>A metagenomics-based metabolic model of nitrate-dependent anaerobic oxidation of methane by Methanoperedens-like archaea.</title>
        <authorList>
            <person name="Arshad A."/>
            <person name="Speth D.R."/>
            <person name="De Graaf R.M."/>
            <person name="Op Den Camp H.J."/>
            <person name="Jetten M.S."/>
            <person name="Welte C.U."/>
        </authorList>
    </citation>
    <scope>NUCLEOTIDE SEQUENCE [LARGE SCALE GENOMIC DNA]</scope>
</reference>
<keyword evidence="1" id="KW-0472">Membrane</keyword>
<evidence type="ECO:0000313" key="2">
    <source>
        <dbReference type="EMBL" id="KPQ42161.1"/>
    </source>
</evidence>
<proteinExistence type="predicted"/>
<sequence length="127" mass="14305">MKIENKISIAVAVGFLALGMILSNYPGSVSSGILSGIFAVGLSMLFTSLYKHFKYGEGIEQDERTRKVMYRALAGSWFATLILTTVLMFADRLNISLDIRGALSIIFFFMVFTFSALNWYFEKKEDM</sequence>
<comment type="caution">
    <text evidence="2">The sequence shown here is derived from an EMBL/GenBank/DDBJ whole genome shotgun (WGS) entry which is preliminary data.</text>
</comment>
<gene>
    <name evidence="2" type="ORF">MPEBLZ_03288</name>
</gene>
<evidence type="ECO:0000313" key="3">
    <source>
        <dbReference type="Proteomes" id="UP000050360"/>
    </source>
</evidence>
<evidence type="ECO:0000256" key="1">
    <source>
        <dbReference type="SAM" id="Phobius"/>
    </source>
</evidence>
<feature type="transmembrane region" description="Helical" evidence="1">
    <location>
        <begin position="102"/>
        <end position="121"/>
    </location>
</feature>
<feature type="transmembrane region" description="Helical" evidence="1">
    <location>
        <begin position="70"/>
        <end position="90"/>
    </location>
</feature>
<dbReference type="Proteomes" id="UP000050360">
    <property type="component" value="Unassembled WGS sequence"/>
</dbReference>
<keyword evidence="1" id="KW-1133">Transmembrane helix</keyword>
<name>A0A0P8C624_9EURY</name>
<evidence type="ECO:0008006" key="4">
    <source>
        <dbReference type="Google" id="ProtNLM"/>
    </source>
</evidence>
<accession>A0A0P8C624</accession>
<dbReference type="Pfam" id="PF09946">
    <property type="entry name" value="DUF2178"/>
    <property type="match status" value="1"/>
</dbReference>
<feature type="transmembrane region" description="Helical" evidence="1">
    <location>
        <begin position="7"/>
        <end position="25"/>
    </location>
</feature>